<proteinExistence type="predicted"/>
<dbReference type="Proteomes" id="UP000216605">
    <property type="component" value="Unassembled WGS sequence"/>
</dbReference>
<comment type="caution">
    <text evidence="1">The sequence shown here is derived from an EMBL/GenBank/DDBJ whole genome shotgun (WGS) entry which is preliminary data.</text>
</comment>
<accession>A0A255YSN0</accession>
<protein>
    <recommendedName>
        <fullName evidence="3">Crp/Fnr family transcriptional regulator</fullName>
    </recommendedName>
</protein>
<dbReference type="InterPro" id="IPR018490">
    <property type="entry name" value="cNMP-bd_dom_sf"/>
</dbReference>
<sequence>MEPLQPLIDHVNARVSLTPEEARLFTSYFKLVKVKKRQFIIQPGFTARHRSYVLQGAFRGYVVADEGQEHSIQFAVEDWWISDYNSYIID</sequence>
<dbReference type="AlphaFoldDB" id="A0A255YSN0"/>
<evidence type="ECO:0000313" key="2">
    <source>
        <dbReference type="Proteomes" id="UP000216605"/>
    </source>
</evidence>
<dbReference type="OrthoDB" id="1092431at2"/>
<keyword evidence="2" id="KW-1185">Reference proteome</keyword>
<dbReference type="RefSeq" id="WP_094416687.1">
    <property type="nucleotide sequence ID" value="NZ_NOXV01000303.1"/>
</dbReference>
<dbReference type="SUPFAM" id="SSF51206">
    <property type="entry name" value="cAMP-binding domain-like"/>
    <property type="match status" value="1"/>
</dbReference>
<evidence type="ECO:0008006" key="3">
    <source>
        <dbReference type="Google" id="ProtNLM"/>
    </source>
</evidence>
<dbReference type="Gene3D" id="2.60.120.10">
    <property type="entry name" value="Jelly Rolls"/>
    <property type="match status" value="1"/>
</dbReference>
<reference evidence="1 2" key="1">
    <citation type="submission" date="2017-07" db="EMBL/GenBank/DDBJ databases">
        <title>Flavobacterium cyanobacteriorum sp. nov., isolated from cyanobacterial aggregates in a eutrophic lake.</title>
        <authorList>
            <person name="Cai H."/>
        </authorList>
    </citation>
    <scope>NUCLEOTIDE SEQUENCE [LARGE SCALE GENOMIC DNA]</scope>
    <source>
        <strain evidence="1 2">TH021</strain>
    </source>
</reference>
<gene>
    <name evidence="1" type="ORF">CHU92_14155</name>
</gene>
<evidence type="ECO:0000313" key="1">
    <source>
        <dbReference type="EMBL" id="OYQ32227.1"/>
    </source>
</evidence>
<organism evidence="1 2">
    <name type="scientific">Flavobacterium cyanobacteriorum</name>
    <dbReference type="NCBI Taxonomy" id="2022802"/>
    <lineage>
        <taxon>Bacteria</taxon>
        <taxon>Pseudomonadati</taxon>
        <taxon>Bacteroidota</taxon>
        <taxon>Flavobacteriia</taxon>
        <taxon>Flavobacteriales</taxon>
        <taxon>Flavobacteriaceae</taxon>
        <taxon>Flavobacterium</taxon>
    </lineage>
</organism>
<name>A0A255YSN0_9FLAO</name>
<dbReference type="InterPro" id="IPR014710">
    <property type="entry name" value="RmlC-like_jellyroll"/>
</dbReference>
<dbReference type="EMBL" id="NOXV01000303">
    <property type="protein sequence ID" value="OYQ32227.1"/>
    <property type="molecule type" value="Genomic_DNA"/>
</dbReference>